<keyword evidence="4" id="KW-1185">Reference proteome</keyword>
<dbReference type="InterPro" id="IPR011990">
    <property type="entry name" value="TPR-like_helical_dom_sf"/>
</dbReference>
<dbReference type="Pfam" id="PF13369">
    <property type="entry name" value="Transglut_core2"/>
    <property type="match status" value="1"/>
</dbReference>
<protein>
    <recommendedName>
        <fullName evidence="2">Protein SirB1 N-terminal domain-containing protein</fullName>
    </recommendedName>
</protein>
<dbReference type="Gene3D" id="1.25.40.10">
    <property type="entry name" value="Tetratricopeptide repeat domain"/>
    <property type="match status" value="1"/>
</dbReference>
<feature type="domain" description="Protein SirB1 N-terminal" evidence="2">
    <location>
        <begin position="55"/>
        <end position="200"/>
    </location>
</feature>
<gene>
    <name evidence="3" type="ORF">GCM10007916_22850</name>
</gene>
<dbReference type="RefSeq" id="WP_284204337.1">
    <property type="nucleotide sequence ID" value="NZ_BSPQ01000010.1"/>
</dbReference>
<dbReference type="InterPro" id="IPR032698">
    <property type="entry name" value="SirB1_N"/>
</dbReference>
<evidence type="ECO:0000256" key="1">
    <source>
        <dbReference type="ARBA" id="ARBA00007100"/>
    </source>
</evidence>
<dbReference type="SUPFAM" id="SSF48452">
    <property type="entry name" value="TPR-like"/>
    <property type="match status" value="1"/>
</dbReference>
<dbReference type="Proteomes" id="UP001157353">
    <property type="component" value="Unassembled WGS sequence"/>
</dbReference>
<dbReference type="EMBL" id="BSPQ01000010">
    <property type="protein sequence ID" value="GLS91216.1"/>
    <property type="molecule type" value="Genomic_DNA"/>
</dbReference>
<accession>A0ABQ6E2K9</accession>
<dbReference type="Pfam" id="PF13371">
    <property type="entry name" value="TPR_9"/>
    <property type="match status" value="1"/>
</dbReference>
<evidence type="ECO:0000313" key="4">
    <source>
        <dbReference type="Proteomes" id="UP001157353"/>
    </source>
</evidence>
<reference evidence="4" key="1">
    <citation type="journal article" date="2019" name="Int. J. Syst. Evol. Microbiol.">
        <title>The Global Catalogue of Microorganisms (GCM) 10K type strain sequencing project: providing services to taxonomists for standard genome sequencing and annotation.</title>
        <authorList>
            <consortium name="The Broad Institute Genomics Platform"/>
            <consortium name="The Broad Institute Genome Sequencing Center for Infectious Disease"/>
            <person name="Wu L."/>
            <person name="Ma J."/>
        </authorList>
    </citation>
    <scope>NUCLEOTIDE SEQUENCE [LARGE SCALE GENOMIC DNA]</scope>
    <source>
        <strain evidence="4">NBRC 103166</strain>
    </source>
</reference>
<organism evidence="3 4">
    <name type="scientific">Psychromonas marina</name>
    <dbReference type="NCBI Taxonomy" id="88364"/>
    <lineage>
        <taxon>Bacteria</taxon>
        <taxon>Pseudomonadati</taxon>
        <taxon>Pseudomonadota</taxon>
        <taxon>Gammaproteobacteria</taxon>
        <taxon>Alteromonadales</taxon>
        <taxon>Psychromonadaceae</taxon>
        <taxon>Psychromonas</taxon>
    </lineage>
</organism>
<comment type="caution">
    <text evidence="3">The sequence shown here is derived from an EMBL/GenBank/DDBJ whole genome shotgun (WGS) entry which is preliminary data.</text>
</comment>
<name>A0ABQ6E2K9_9GAMM</name>
<comment type="similarity">
    <text evidence="1">Belongs to the UPF0162 family.</text>
</comment>
<proteinExistence type="inferred from homology"/>
<evidence type="ECO:0000313" key="3">
    <source>
        <dbReference type="EMBL" id="GLS91216.1"/>
    </source>
</evidence>
<sequence length="284" mass="32620">MTDTSLEIVHSSEPILTLMNENFDFENSSLLKAVLTVESEITGLNISKFEDSLRLQQLVISSKLANFDHANKEKLLALLDILYQQQGYEGDWKAFFKVKNALISRVFARRKGIPISLGILLLDFLQLCDFDVQGICFPSGFLIHITLEDEVVYLDPFTGELASWELLELRVRGQLGNHAKLTLDMVKPDSHETIVKRFLNVLKAAYIQAENIEVALLCSDILLRLDPDDAYEVRDRGFLFQQLDCLSLARDDFEFFMKQHPKDPIVHILQKQIEEMNFDNQVMH</sequence>
<evidence type="ECO:0000259" key="2">
    <source>
        <dbReference type="Pfam" id="PF13369"/>
    </source>
</evidence>